<dbReference type="Proteomes" id="UP000198521">
    <property type="component" value="Unassembled WGS sequence"/>
</dbReference>
<proteinExistence type="predicted"/>
<gene>
    <name evidence="1" type="ORF">SAMN04487910_2736</name>
</gene>
<evidence type="ECO:0000313" key="1">
    <source>
        <dbReference type="EMBL" id="SEL53144.1"/>
    </source>
</evidence>
<dbReference type="STRING" id="1038014.SAMN04487910_2736"/>
<evidence type="ECO:0000313" key="2">
    <source>
        <dbReference type="Proteomes" id="UP000198521"/>
    </source>
</evidence>
<sequence>MKNKTFLIVLILIGSLFNSCDSDDLEYQDKFETSQKTWLDFKETSNDSYKYTVIFGSWAGFGWETTIIVENGIVIQRDFEYTFTEGISTDINQDELQWTETGSEIGSHENGAEPITLNEIYDKAQNDWLIDRNNTTTYFETENYGMISTCGYVENGCADDCFIGIHINSIEELY</sequence>
<dbReference type="RefSeq" id="WP_091409382.1">
    <property type="nucleotide sequence ID" value="NZ_FOAB01000004.1"/>
</dbReference>
<dbReference type="AlphaFoldDB" id="A0A1H7QZP8"/>
<dbReference type="OrthoDB" id="666398at2"/>
<accession>A0A1H7QZP8</accession>
<keyword evidence="2" id="KW-1185">Reference proteome</keyword>
<name>A0A1H7QZP8_AQUAM</name>
<organism evidence="1 2">
    <name type="scientific">Aquimarina amphilecti</name>
    <dbReference type="NCBI Taxonomy" id="1038014"/>
    <lineage>
        <taxon>Bacteria</taxon>
        <taxon>Pseudomonadati</taxon>
        <taxon>Bacteroidota</taxon>
        <taxon>Flavobacteriia</taxon>
        <taxon>Flavobacteriales</taxon>
        <taxon>Flavobacteriaceae</taxon>
        <taxon>Aquimarina</taxon>
    </lineage>
</organism>
<dbReference type="EMBL" id="FOAB01000004">
    <property type="protein sequence ID" value="SEL53144.1"/>
    <property type="molecule type" value="Genomic_DNA"/>
</dbReference>
<reference evidence="1 2" key="1">
    <citation type="submission" date="2016-10" db="EMBL/GenBank/DDBJ databases">
        <authorList>
            <person name="de Groot N.N."/>
        </authorList>
    </citation>
    <scope>NUCLEOTIDE SEQUENCE [LARGE SCALE GENOMIC DNA]</scope>
    <source>
        <strain evidence="1 2">DSM 25232</strain>
    </source>
</reference>
<protein>
    <submittedName>
        <fullName evidence="1">Uncharacterized protein</fullName>
    </submittedName>
</protein>